<feature type="domain" description="Glycosyl hydrolase family 13 catalytic" evidence="1">
    <location>
        <begin position="13"/>
        <end position="95"/>
    </location>
</feature>
<comment type="caution">
    <text evidence="2">The sequence shown here is derived from an EMBL/GenBank/DDBJ whole genome shotgun (WGS) entry which is preliminary data.</text>
</comment>
<reference evidence="2 3" key="1">
    <citation type="submission" date="2019-02" db="EMBL/GenBank/DDBJ databases">
        <title>Deep-cultivation of Planctomycetes and their phenomic and genomic characterization uncovers novel biology.</title>
        <authorList>
            <person name="Wiegand S."/>
            <person name="Jogler M."/>
            <person name="Boedeker C."/>
            <person name="Pinto D."/>
            <person name="Vollmers J."/>
            <person name="Rivas-Marin E."/>
            <person name="Kohn T."/>
            <person name="Peeters S.H."/>
            <person name="Heuer A."/>
            <person name="Rast P."/>
            <person name="Oberbeckmann S."/>
            <person name="Bunk B."/>
            <person name="Jeske O."/>
            <person name="Meyerdierks A."/>
            <person name="Storesund J.E."/>
            <person name="Kallscheuer N."/>
            <person name="Luecker S."/>
            <person name="Lage O.M."/>
            <person name="Pohl T."/>
            <person name="Merkel B.J."/>
            <person name="Hornburger P."/>
            <person name="Mueller R.-W."/>
            <person name="Bruemmer F."/>
            <person name="Labrenz M."/>
            <person name="Spormann A.M."/>
            <person name="Op Den Camp H."/>
            <person name="Overmann J."/>
            <person name="Amann R."/>
            <person name="Jetten M.S.M."/>
            <person name="Mascher T."/>
            <person name="Medema M.H."/>
            <person name="Devos D.P."/>
            <person name="Kaster A.-K."/>
            <person name="Ovreas L."/>
            <person name="Rohde M."/>
            <person name="Galperin M.Y."/>
            <person name="Jogler C."/>
        </authorList>
    </citation>
    <scope>NUCLEOTIDE SEQUENCE [LARGE SCALE GENOMIC DNA]</scope>
    <source>
        <strain evidence="2 3">Poly41</strain>
    </source>
</reference>
<dbReference type="AlphaFoldDB" id="A0A5C6D271"/>
<proteinExistence type="predicted"/>
<dbReference type="Pfam" id="PF00128">
    <property type="entry name" value="Alpha-amylase"/>
    <property type="match status" value="1"/>
</dbReference>
<organism evidence="2 3">
    <name type="scientific">Novipirellula artificiosorum</name>
    <dbReference type="NCBI Taxonomy" id="2528016"/>
    <lineage>
        <taxon>Bacteria</taxon>
        <taxon>Pseudomonadati</taxon>
        <taxon>Planctomycetota</taxon>
        <taxon>Planctomycetia</taxon>
        <taxon>Pirellulales</taxon>
        <taxon>Pirellulaceae</taxon>
        <taxon>Novipirellula</taxon>
    </lineage>
</organism>
<accession>A0A5C6D271</accession>
<keyword evidence="2" id="KW-0378">Hydrolase</keyword>
<dbReference type="InterPro" id="IPR017853">
    <property type="entry name" value="GH"/>
</dbReference>
<dbReference type="GO" id="GO:0016798">
    <property type="term" value="F:hydrolase activity, acting on glycosyl bonds"/>
    <property type="evidence" value="ECO:0007669"/>
    <property type="project" value="UniProtKB-KW"/>
</dbReference>
<dbReference type="PANTHER" id="PTHR43002">
    <property type="entry name" value="GLYCOGEN DEBRANCHING ENZYME"/>
    <property type="match status" value="1"/>
</dbReference>
<dbReference type="InterPro" id="IPR006047">
    <property type="entry name" value="GH13_cat_dom"/>
</dbReference>
<dbReference type="Gene3D" id="3.20.20.80">
    <property type="entry name" value="Glycosidases"/>
    <property type="match status" value="1"/>
</dbReference>
<sequence length="166" mass="18322">MSCKAFSSRQDPLGPVDEFRDMVKAFHQAGIEVILDVVFNHTAEGNDQGPTLSFRGIDNRNYYMLEAAGLYQVGSFIGDAWKEWNGRFRDDVTWAANVRYGRRSAAHSEGQQQCLLPRQRDQLVRLGPGRTARRYVSLCEFALPAARSAQHGAGKSAGSSNANANA</sequence>
<name>A0A5C6D271_9BACT</name>
<evidence type="ECO:0000313" key="2">
    <source>
        <dbReference type="EMBL" id="TWU30838.1"/>
    </source>
</evidence>
<keyword evidence="3" id="KW-1185">Reference proteome</keyword>
<dbReference type="EMBL" id="SJPV01000020">
    <property type="protein sequence ID" value="TWU30838.1"/>
    <property type="molecule type" value="Genomic_DNA"/>
</dbReference>
<evidence type="ECO:0000259" key="1">
    <source>
        <dbReference type="Pfam" id="PF00128"/>
    </source>
</evidence>
<dbReference type="Proteomes" id="UP000319143">
    <property type="component" value="Unassembled WGS sequence"/>
</dbReference>
<dbReference type="EC" id="3.2.1.-" evidence="2"/>
<dbReference type="GO" id="GO:0005975">
    <property type="term" value="P:carbohydrate metabolic process"/>
    <property type="evidence" value="ECO:0007669"/>
    <property type="project" value="InterPro"/>
</dbReference>
<dbReference type="SUPFAM" id="SSF51445">
    <property type="entry name" value="(Trans)glycosidases"/>
    <property type="match status" value="1"/>
</dbReference>
<gene>
    <name evidence="2" type="primary">glgX_5</name>
    <name evidence="2" type="ORF">Poly41_65320</name>
</gene>
<protein>
    <submittedName>
        <fullName evidence="2">Glycogen debranching enzyme</fullName>
        <ecNumber evidence="2">3.2.1.-</ecNumber>
    </submittedName>
</protein>
<keyword evidence="2" id="KW-0326">Glycosidase</keyword>
<evidence type="ECO:0000313" key="3">
    <source>
        <dbReference type="Proteomes" id="UP000319143"/>
    </source>
</evidence>